<gene>
    <name evidence="1" type="ORF">DFR75_112157</name>
</gene>
<proteinExistence type="predicted"/>
<reference evidence="1 2" key="1">
    <citation type="submission" date="2019-03" db="EMBL/GenBank/DDBJ databases">
        <title>Genomic Encyclopedia of Type Strains, Phase IV (KMG-IV): sequencing the most valuable type-strain genomes for metagenomic binning, comparative biology and taxonomic classification.</title>
        <authorList>
            <person name="Goeker M."/>
        </authorList>
    </citation>
    <scope>NUCLEOTIDE SEQUENCE [LARGE SCALE GENOMIC DNA]</scope>
    <source>
        <strain evidence="1 2">DSM 44496</strain>
    </source>
</reference>
<dbReference type="Proteomes" id="UP000295087">
    <property type="component" value="Unassembled WGS sequence"/>
</dbReference>
<dbReference type="EMBL" id="SNXK01000012">
    <property type="protein sequence ID" value="TDP29888.1"/>
    <property type="molecule type" value="Genomic_DNA"/>
</dbReference>
<evidence type="ECO:0000313" key="2">
    <source>
        <dbReference type="Proteomes" id="UP000295087"/>
    </source>
</evidence>
<evidence type="ECO:0000313" key="1">
    <source>
        <dbReference type="EMBL" id="TDP29888.1"/>
    </source>
</evidence>
<protein>
    <submittedName>
        <fullName evidence="1">Uncharacterized protein</fullName>
    </submittedName>
</protein>
<sequence length="126" mass="14784">MTSLTGRTVTLIHESEFSKLVTETYGRPYRFQQQDGCRWGQDTVYLFDVPHPEGGWESIEEFRGCYAEGVPTVEEWANTPIGDYEHSWQTELHWRREFYPPFEAVIDDLHARGLIDAGSYGLHIWW</sequence>
<dbReference type="RefSeq" id="WP_067496681.1">
    <property type="nucleotide sequence ID" value="NZ_SNXK01000012.1"/>
</dbReference>
<keyword evidence="2" id="KW-1185">Reference proteome</keyword>
<comment type="caution">
    <text evidence="1">The sequence shown here is derived from an EMBL/GenBank/DDBJ whole genome shotgun (WGS) entry which is preliminary data.</text>
</comment>
<name>A0A4R6NZX0_NOCIG</name>
<accession>A0A4R6NZX0</accession>
<organism evidence="1 2">
    <name type="scientific">Nocardia ignorata</name>
    <dbReference type="NCBI Taxonomy" id="145285"/>
    <lineage>
        <taxon>Bacteria</taxon>
        <taxon>Bacillati</taxon>
        <taxon>Actinomycetota</taxon>
        <taxon>Actinomycetes</taxon>
        <taxon>Mycobacteriales</taxon>
        <taxon>Nocardiaceae</taxon>
        <taxon>Nocardia</taxon>
    </lineage>
</organism>
<dbReference type="AlphaFoldDB" id="A0A4R6NZX0"/>